<accession>A0A7S7NQ49</accession>
<keyword evidence="2" id="KW-1003">Cell membrane</keyword>
<feature type="transmembrane region" description="Helical" evidence="6">
    <location>
        <begin position="27"/>
        <end position="49"/>
    </location>
</feature>
<proteinExistence type="predicted"/>
<evidence type="ECO:0000313" key="8">
    <source>
        <dbReference type="Proteomes" id="UP000593892"/>
    </source>
</evidence>
<dbReference type="PANTHER" id="PTHR30213">
    <property type="entry name" value="INNER MEMBRANE PROTEIN YHJD"/>
    <property type="match status" value="1"/>
</dbReference>
<dbReference type="EMBL" id="CP063849">
    <property type="protein sequence ID" value="QOY87740.1"/>
    <property type="molecule type" value="Genomic_DNA"/>
</dbReference>
<organism evidence="7 8">
    <name type="scientific">Paludibaculum fermentans</name>
    <dbReference type="NCBI Taxonomy" id="1473598"/>
    <lineage>
        <taxon>Bacteria</taxon>
        <taxon>Pseudomonadati</taxon>
        <taxon>Acidobacteriota</taxon>
        <taxon>Terriglobia</taxon>
        <taxon>Bryobacterales</taxon>
        <taxon>Bryobacteraceae</taxon>
        <taxon>Paludibaculum</taxon>
    </lineage>
</organism>
<feature type="transmembrane region" description="Helical" evidence="6">
    <location>
        <begin position="238"/>
        <end position="259"/>
    </location>
</feature>
<dbReference type="Proteomes" id="UP000593892">
    <property type="component" value="Chromosome"/>
</dbReference>
<dbReference type="KEGG" id="pfer:IRI77_34185"/>
<evidence type="ECO:0000256" key="6">
    <source>
        <dbReference type="SAM" id="Phobius"/>
    </source>
</evidence>
<dbReference type="InterPro" id="IPR017039">
    <property type="entry name" value="Virul_fac_BrkB"/>
</dbReference>
<dbReference type="GO" id="GO:0005886">
    <property type="term" value="C:plasma membrane"/>
    <property type="evidence" value="ECO:0007669"/>
    <property type="project" value="UniProtKB-SubCell"/>
</dbReference>
<gene>
    <name evidence="7" type="ORF">IRI77_34185</name>
</gene>
<dbReference type="PANTHER" id="PTHR30213:SF0">
    <property type="entry name" value="UPF0761 MEMBRANE PROTEIN YIHY"/>
    <property type="match status" value="1"/>
</dbReference>
<name>A0A7S7NQ49_PALFE</name>
<evidence type="ECO:0000256" key="2">
    <source>
        <dbReference type="ARBA" id="ARBA00022475"/>
    </source>
</evidence>
<keyword evidence="5 6" id="KW-0472">Membrane</keyword>
<evidence type="ECO:0000256" key="1">
    <source>
        <dbReference type="ARBA" id="ARBA00004651"/>
    </source>
</evidence>
<keyword evidence="3 6" id="KW-0812">Transmembrane</keyword>
<feature type="transmembrane region" description="Helical" evidence="6">
    <location>
        <begin position="85"/>
        <end position="107"/>
    </location>
</feature>
<feature type="transmembrane region" description="Helical" evidence="6">
    <location>
        <begin position="180"/>
        <end position="201"/>
    </location>
</feature>
<comment type="subcellular location">
    <subcellularLocation>
        <location evidence="1">Cell membrane</location>
        <topology evidence="1">Multi-pass membrane protein</topology>
    </subcellularLocation>
</comment>
<keyword evidence="4 6" id="KW-1133">Transmembrane helix</keyword>
<dbReference type="Pfam" id="PF03631">
    <property type="entry name" value="Virul_fac_BrkB"/>
    <property type="match status" value="1"/>
</dbReference>
<sequence length="278" mass="29742">MNQNWSRFRRAVLCAYEHGSLGFAKGAAYSALLAFFPILTTTTAILVHVNAGTLSMKILGALFKVVPPGVGDLIRQILSHGSRPLALPILAILLSLWAGSGVMMSLMEGFQAAYQRKSGRGMLHNRGIAMWLVLVAIGPVVGASALMLFGDMTESGAMRLLGLLDAGETLKGGVKLVSMVVRYVLALGTIVVVTAMLYLFGPDAGRGRKIWPGSLVATGLWLGITLVFAWYVRNIANYNLLYGSIGAVMALCVWMYLLALSAMIGCEFNAQSDLGKKL</sequence>
<feature type="transmembrane region" description="Helical" evidence="6">
    <location>
        <begin position="213"/>
        <end position="232"/>
    </location>
</feature>
<keyword evidence="8" id="KW-1185">Reference proteome</keyword>
<feature type="transmembrane region" description="Helical" evidence="6">
    <location>
        <begin position="128"/>
        <end position="149"/>
    </location>
</feature>
<evidence type="ECO:0000256" key="3">
    <source>
        <dbReference type="ARBA" id="ARBA00022692"/>
    </source>
</evidence>
<reference evidence="7 8" key="1">
    <citation type="submission" date="2020-10" db="EMBL/GenBank/DDBJ databases">
        <title>Complete genome sequence of Paludibaculum fermentans P105T, a facultatively anaerobic acidobacterium capable of dissimilatory Fe(III) reduction.</title>
        <authorList>
            <person name="Dedysh S.N."/>
            <person name="Beletsky A.V."/>
            <person name="Kulichevskaya I.S."/>
            <person name="Mardanov A.V."/>
            <person name="Ravin N.V."/>
        </authorList>
    </citation>
    <scope>NUCLEOTIDE SEQUENCE [LARGE SCALE GENOMIC DNA]</scope>
    <source>
        <strain evidence="7 8">P105</strain>
    </source>
</reference>
<dbReference type="RefSeq" id="WP_194449407.1">
    <property type="nucleotide sequence ID" value="NZ_CP063849.1"/>
</dbReference>
<evidence type="ECO:0000256" key="5">
    <source>
        <dbReference type="ARBA" id="ARBA00023136"/>
    </source>
</evidence>
<dbReference type="AlphaFoldDB" id="A0A7S7NQ49"/>
<dbReference type="PIRSF" id="PIRSF035875">
    <property type="entry name" value="RNase_BN"/>
    <property type="match status" value="1"/>
</dbReference>
<evidence type="ECO:0000313" key="7">
    <source>
        <dbReference type="EMBL" id="QOY87740.1"/>
    </source>
</evidence>
<evidence type="ECO:0000256" key="4">
    <source>
        <dbReference type="ARBA" id="ARBA00022989"/>
    </source>
</evidence>
<protein>
    <submittedName>
        <fullName evidence="7">YihY/virulence factor BrkB family protein</fullName>
    </submittedName>
</protein>